<proteinExistence type="predicted"/>
<protein>
    <submittedName>
        <fullName evidence="1">Uncharacterized protein</fullName>
    </submittedName>
</protein>
<dbReference type="Proteomes" id="UP000076858">
    <property type="component" value="Unassembled WGS sequence"/>
</dbReference>
<reference evidence="1 2" key="1">
    <citation type="submission" date="2016-03" db="EMBL/GenBank/DDBJ databases">
        <title>EvidentialGene: Evidence-directed Construction of Genes on Genomes.</title>
        <authorList>
            <person name="Gilbert D.G."/>
            <person name="Choi J.-H."/>
            <person name="Mockaitis K."/>
            <person name="Colbourne J."/>
            <person name="Pfrender M."/>
        </authorList>
    </citation>
    <scope>NUCLEOTIDE SEQUENCE [LARGE SCALE GENOMIC DNA]</scope>
    <source>
        <strain evidence="1 2">Xinb3</strain>
        <tissue evidence="1">Complete organism</tissue>
    </source>
</reference>
<sequence>MDKTPTESLPFDKPQFIRKKKMLRSEIVIALFFPCYFLAVVAGDPQRYYFPVGYQRHYLHPSPVYPNYNKQQIESSYQPLGYFRSDLPLQEEVQPFVHRNPDPRLFLKLFTISNGGSALITLTYSTSTTTRTNTITRFCTTSTAPLVTCSPAGRRRRGVGRRGLYHNEDDASEKVQDIAALPTVSEQPTIAATFNEDGDIKGKTLGGDASAFLVSSMSANNNGRQLISFGVSTSTVTATATFTSVIIAVCASTSGFPTCASG</sequence>
<dbReference type="AlphaFoldDB" id="A0A164NM18"/>
<evidence type="ECO:0000313" key="1">
    <source>
        <dbReference type="EMBL" id="KZS06074.1"/>
    </source>
</evidence>
<organism evidence="1 2">
    <name type="scientific">Daphnia magna</name>
    <dbReference type="NCBI Taxonomy" id="35525"/>
    <lineage>
        <taxon>Eukaryota</taxon>
        <taxon>Metazoa</taxon>
        <taxon>Ecdysozoa</taxon>
        <taxon>Arthropoda</taxon>
        <taxon>Crustacea</taxon>
        <taxon>Branchiopoda</taxon>
        <taxon>Diplostraca</taxon>
        <taxon>Cladocera</taxon>
        <taxon>Anomopoda</taxon>
        <taxon>Daphniidae</taxon>
        <taxon>Daphnia</taxon>
    </lineage>
</organism>
<keyword evidence="2" id="KW-1185">Reference proteome</keyword>
<dbReference type="EMBL" id="LRGB01002849">
    <property type="protein sequence ID" value="KZS06074.1"/>
    <property type="molecule type" value="Genomic_DNA"/>
</dbReference>
<comment type="caution">
    <text evidence="1">The sequence shown here is derived from an EMBL/GenBank/DDBJ whole genome shotgun (WGS) entry which is preliminary data.</text>
</comment>
<evidence type="ECO:0000313" key="2">
    <source>
        <dbReference type="Proteomes" id="UP000076858"/>
    </source>
</evidence>
<gene>
    <name evidence="1" type="ORF">APZ42_030580</name>
</gene>
<accession>A0A164NM18</accession>
<name>A0A164NM18_9CRUS</name>
<dbReference type="OrthoDB" id="6364665at2759"/>